<evidence type="ECO:0000313" key="3">
    <source>
        <dbReference type="WBParaSite" id="ACOC_0000115401-mRNA-1"/>
    </source>
</evidence>
<proteinExistence type="predicted"/>
<evidence type="ECO:0000313" key="2">
    <source>
        <dbReference type="Proteomes" id="UP000267027"/>
    </source>
</evidence>
<evidence type="ECO:0000313" key="1">
    <source>
        <dbReference type="EMBL" id="VDM52740.1"/>
    </source>
</evidence>
<accession>A0A0R3PBQ9</accession>
<dbReference type="AlphaFoldDB" id="A0A0R3PBQ9"/>
<reference evidence="1 2" key="2">
    <citation type="submission" date="2018-11" db="EMBL/GenBank/DDBJ databases">
        <authorList>
            <consortium name="Pathogen Informatics"/>
        </authorList>
    </citation>
    <scope>NUCLEOTIDE SEQUENCE [LARGE SCALE GENOMIC DNA]</scope>
    <source>
        <strain evidence="1 2">Costa Rica</strain>
    </source>
</reference>
<keyword evidence="2" id="KW-1185">Reference proteome</keyword>
<reference evidence="3" key="1">
    <citation type="submission" date="2017-02" db="UniProtKB">
        <authorList>
            <consortium name="WormBaseParasite"/>
        </authorList>
    </citation>
    <scope>IDENTIFICATION</scope>
</reference>
<protein>
    <submittedName>
        <fullName evidence="1 3">Uncharacterized protein</fullName>
    </submittedName>
</protein>
<dbReference type="WBParaSite" id="ACOC_0000115401-mRNA-1">
    <property type="protein sequence ID" value="ACOC_0000115401-mRNA-1"/>
    <property type="gene ID" value="ACOC_0000115401"/>
</dbReference>
<dbReference type="EMBL" id="UYYA01000157">
    <property type="protein sequence ID" value="VDM52740.1"/>
    <property type="molecule type" value="Genomic_DNA"/>
</dbReference>
<name>A0A0R3PBQ9_ANGCS</name>
<organism evidence="3">
    <name type="scientific">Angiostrongylus costaricensis</name>
    <name type="common">Nematode worm</name>
    <dbReference type="NCBI Taxonomy" id="334426"/>
    <lineage>
        <taxon>Eukaryota</taxon>
        <taxon>Metazoa</taxon>
        <taxon>Ecdysozoa</taxon>
        <taxon>Nematoda</taxon>
        <taxon>Chromadorea</taxon>
        <taxon>Rhabditida</taxon>
        <taxon>Rhabditina</taxon>
        <taxon>Rhabditomorpha</taxon>
        <taxon>Strongyloidea</taxon>
        <taxon>Metastrongylidae</taxon>
        <taxon>Angiostrongylus</taxon>
    </lineage>
</organism>
<dbReference type="Proteomes" id="UP000267027">
    <property type="component" value="Unassembled WGS sequence"/>
</dbReference>
<sequence length="70" mass="7750">MPRGTDSYQCDVIAQIELQLSGNVTSSSLWSYEQVSSRLLVARRSPPPPCQKPHQPQGRSLSFSLVSFSL</sequence>
<gene>
    <name evidence="1" type="ORF">ACOC_LOCUS1155</name>
</gene>